<dbReference type="PANTHER" id="PTHR38591">
    <property type="entry name" value="HYDROLASE"/>
    <property type="match status" value="1"/>
</dbReference>
<dbReference type="Pfam" id="PF17186">
    <property type="entry name" value="Lipocalin_9"/>
    <property type="match status" value="1"/>
</dbReference>
<dbReference type="EMBL" id="FOUF01000021">
    <property type="protein sequence ID" value="SFM56884.1"/>
    <property type="molecule type" value="Genomic_DNA"/>
</dbReference>
<evidence type="ECO:0000259" key="1">
    <source>
        <dbReference type="Pfam" id="PF07143"/>
    </source>
</evidence>
<dbReference type="GO" id="GO:0016787">
    <property type="term" value="F:hydrolase activity"/>
    <property type="evidence" value="ECO:0007669"/>
    <property type="project" value="UniProtKB-KW"/>
</dbReference>
<dbReference type="InterPro" id="IPR023374">
    <property type="entry name" value="AttH-like_dom_sf"/>
</dbReference>
<evidence type="ECO:0000313" key="3">
    <source>
        <dbReference type="Proteomes" id="UP000199561"/>
    </source>
</evidence>
<dbReference type="SUPFAM" id="SSF159245">
    <property type="entry name" value="AttH-like"/>
    <property type="match status" value="1"/>
</dbReference>
<protein>
    <submittedName>
        <fullName evidence="2">Predicted secreted hydrolase</fullName>
    </submittedName>
</protein>
<dbReference type="STRING" id="52442.SAMN05421880_12135"/>
<feature type="domain" description="AttH" evidence="1">
    <location>
        <begin position="72"/>
        <end position="229"/>
    </location>
</feature>
<reference evidence="2 3" key="1">
    <citation type="submission" date="2016-10" db="EMBL/GenBank/DDBJ databases">
        <authorList>
            <person name="de Groot N.N."/>
        </authorList>
    </citation>
    <scope>NUCLEOTIDE SEQUENCE [LARGE SCALE GENOMIC DNA]</scope>
    <source>
        <strain evidence="2 3">Nm146</strain>
    </source>
</reference>
<evidence type="ECO:0000313" key="2">
    <source>
        <dbReference type="EMBL" id="SFM56884.1"/>
    </source>
</evidence>
<sequence length="363" mass="41477">MFGKKTERKYRKRYSAKASLILFILLFVLGMGAWFIYEIMAIKPADEWFESKASNEGKVSLPKDDAPHQAKMEWWYYNGHLTTESGKRFSFHYTTFIVTDLISHLVKHVSLSDHQTNQRFTDQRRTTVGIDFASATSDGFDFKMDNWTMTGKNGHDQLVAATNQYSFNLTLTSTLPPVLHGEEGIISLEQAGSSYYYSRTRMAISGTVKIGKKIEAVKGIAWFDHQWGDFTTNQLSWDWFSLQLDSGEDVMLYQLRDKLGNPILYTGSVTQNGITEVLSSKDFTLIPGKKWTSKKTGIAYPISWTIQIPKWNMDIKTQGLMENSEFDAMLSTYNIYWEGAVKIEGTHKGTGFMELYGYGDKKK</sequence>
<organism evidence="2 3">
    <name type="scientific">Nitrosomonas nitrosa</name>
    <dbReference type="NCBI Taxonomy" id="52442"/>
    <lineage>
        <taxon>Bacteria</taxon>
        <taxon>Pseudomonadati</taxon>
        <taxon>Pseudomonadota</taxon>
        <taxon>Betaproteobacteria</taxon>
        <taxon>Nitrosomonadales</taxon>
        <taxon>Nitrosomonadaceae</taxon>
        <taxon>Nitrosomonas</taxon>
    </lineage>
</organism>
<keyword evidence="3" id="KW-1185">Reference proteome</keyword>
<dbReference type="InterPro" id="IPR010791">
    <property type="entry name" value="AttH_dom"/>
</dbReference>
<keyword evidence="2" id="KW-0378">Hydrolase</keyword>
<dbReference type="Pfam" id="PF07143">
    <property type="entry name" value="CrtC"/>
    <property type="match status" value="1"/>
</dbReference>
<dbReference type="AlphaFoldDB" id="A0A1I4RXY8"/>
<dbReference type="Gene3D" id="2.40.370.10">
    <property type="entry name" value="AttH-like domain"/>
    <property type="match status" value="2"/>
</dbReference>
<dbReference type="Proteomes" id="UP000199561">
    <property type="component" value="Unassembled WGS sequence"/>
</dbReference>
<accession>A0A1I4RXY8</accession>
<proteinExistence type="predicted"/>
<dbReference type="PANTHER" id="PTHR38591:SF1">
    <property type="entry name" value="BLL1000 PROTEIN"/>
    <property type="match status" value="1"/>
</dbReference>
<name>A0A1I4RXY8_9PROT</name>
<gene>
    <name evidence="2" type="ORF">SAMN05421880_12135</name>
</gene>